<evidence type="ECO:0000256" key="2">
    <source>
        <dbReference type="ARBA" id="ARBA00022723"/>
    </source>
</evidence>
<organism evidence="10 11">
    <name type="scientific">Anopheles albimanus</name>
    <name type="common">New world malaria mosquito</name>
    <dbReference type="NCBI Taxonomy" id="7167"/>
    <lineage>
        <taxon>Eukaryota</taxon>
        <taxon>Metazoa</taxon>
        <taxon>Ecdysozoa</taxon>
        <taxon>Arthropoda</taxon>
        <taxon>Hexapoda</taxon>
        <taxon>Insecta</taxon>
        <taxon>Pterygota</taxon>
        <taxon>Neoptera</taxon>
        <taxon>Endopterygota</taxon>
        <taxon>Diptera</taxon>
        <taxon>Nematocera</taxon>
        <taxon>Culicoidea</taxon>
        <taxon>Culicidae</taxon>
        <taxon>Anophelinae</taxon>
        <taxon>Anopheles</taxon>
    </lineage>
</organism>
<dbReference type="GO" id="GO:0008270">
    <property type="term" value="F:zinc ion binding"/>
    <property type="evidence" value="ECO:0007669"/>
    <property type="project" value="UniProtKB-UniRule"/>
</dbReference>
<evidence type="ECO:0000313" key="10">
    <source>
        <dbReference type="EnsemblMetazoa" id="AALB007033-PA"/>
    </source>
</evidence>
<dbReference type="InterPro" id="IPR013087">
    <property type="entry name" value="Znf_C2H2_type"/>
</dbReference>
<dbReference type="Pfam" id="PF13912">
    <property type="entry name" value="zf-C2H2_6"/>
    <property type="match status" value="2"/>
</dbReference>
<accession>A0A182FKI4</accession>
<dbReference type="InterPro" id="IPR012934">
    <property type="entry name" value="Znf_AD"/>
</dbReference>
<reference evidence="10" key="2">
    <citation type="submission" date="2022-08" db="UniProtKB">
        <authorList>
            <consortium name="EnsemblMetazoa"/>
        </authorList>
    </citation>
    <scope>IDENTIFICATION</scope>
    <source>
        <strain evidence="10">STECLA/ALBI9_A</strain>
    </source>
</reference>
<dbReference type="SMART" id="SM00355">
    <property type="entry name" value="ZnF_C2H2"/>
    <property type="match status" value="7"/>
</dbReference>
<dbReference type="PANTHER" id="PTHR16515:SF49">
    <property type="entry name" value="GASTRULA ZINC FINGER PROTEIN XLCGF49.1-LIKE-RELATED"/>
    <property type="match status" value="1"/>
</dbReference>
<evidence type="ECO:0000256" key="3">
    <source>
        <dbReference type="ARBA" id="ARBA00022737"/>
    </source>
</evidence>
<dbReference type="PROSITE" id="PS50157">
    <property type="entry name" value="ZINC_FINGER_C2H2_2"/>
    <property type="match status" value="6"/>
</dbReference>
<comment type="subcellular location">
    <subcellularLocation>
        <location evidence="1">Nucleus</location>
    </subcellularLocation>
</comment>
<sequence>MKNGEKTTISEPISFQPHPGCCLCGGTGPETFTCLSETLAERIFLCSGVKLRNPDVESVLCATCMSQLASCERFMERCRVAESRLLGQPNKLALDNATEQQLTDGDAVDEALDVDEPTEPEQTDLDALPRNAKCSRKSRIPKSQCQICGVMQKNLKQHMLVHTGERAHVCSYCQKAFSQKGNLNHHINQHTGHRPYACDQCDKFYPDPQSLRSHKILHTTERRFLCDVCHATFKYKHSLTIHARRHTQEKPFGCHECERTFITSSALKKHTRRHSQERPYRCEDCTKTFKSASNLRVHRLSHTKEPRFQCSLCDSWFSYKSVLKTHMNVHTRAKGEGCACDEPCRPPPKHYTELGCQPVLEEGQCCPKRYECPELTDRDGNKCYFNGNIYDAGARLSKEDQELNSCSPACFCSNDTLPASFKCAHIDCPEFLAPLKENCVNQYTAKGCCAERTVCGEDVKRLERCYLEGEMYYEGQRMYPKNETCRSCFCRAGFDNSTAIADNPNCQEANCGIELHGGDRLAMGCIPIYFGNDRCCPISWKCPTDNDTVLVDGRTELADPEPGMQCKFGKLTLNKGDGVSSDDKIPSAIERDLCVCASNEIIVINMRWLVVVGWIAAVVLCTEALAQQCDVPVAHYKTMGCTAVGTVATTGCPERYECPSLTAHDNEKCYFNGKAYAITESIPDELVAPFCSVLCYCRAANPYAKFRCAHIDCPEFFQRFDHDNCYRKYEKGSCCAAGKVCGEERAKLATCELEHEIYREGQRMHLKDQPCRSCICKPGFNANDTATDPNCYETSCGFELFEEKQVYGGGIPVYKKDRCCPWEWRLPLETDKVVKGSNPAGSKQQCKYGKLTLNVGDSLDLGQSAANSEGSKPSCTCAIPPLVHCVLN</sequence>
<dbReference type="GO" id="GO:0005634">
    <property type="term" value="C:nucleus"/>
    <property type="evidence" value="ECO:0007669"/>
    <property type="project" value="UniProtKB-SubCell"/>
</dbReference>
<evidence type="ECO:0000256" key="5">
    <source>
        <dbReference type="ARBA" id="ARBA00022833"/>
    </source>
</evidence>
<reference evidence="10 11" key="1">
    <citation type="journal article" date="2017" name="G3 (Bethesda)">
        <title>The Physical Genome Mapping of Anopheles albimanus Corrected Scaffold Misassemblies and Identified Interarm Rearrangements in Genus Anopheles.</title>
        <authorList>
            <person name="Artemov G.N."/>
            <person name="Peery A.N."/>
            <person name="Jiang X."/>
            <person name="Tu Z."/>
            <person name="Stegniy V.N."/>
            <person name="Sharakhova M.V."/>
            <person name="Sharakhov I.V."/>
        </authorList>
    </citation>
    <scope>NUCLEOTIDE SEQUENCE [LARGE SCALE GENOMIC DNA]</scope>
    <source>
        <strain evidence="10 11">ALBI9_A</strain>
    </source>
</reference>
<dbReference type="STRING" id="7167.A0A182FKI4"/>
<keyword evidence="5" id="KW-0862">Zinc</keyword>
<keyword evidence="2" id="KW-0479">Metal-binding</keyword>
<keyword evidence="4" id="KW-0863">Zinc-finger</keyword>
<dbReference type="AlphaFoldDB" id="A0A182FKI4"/>
<evidence type="ECO:0008006" key="12">
    <source>
        <dbReference type="Google" id="ProtNLM"/>
    </source>
</evidence>
<dbReference type="Proteomes" id="UP000069272">
    <property type="component" value="Chromosome 3R"/>
</dbReference>
<evidence type="ECO:0000256" key="1">
    <source>
        <dbReference type="ARBA" id="ARBA00004123"/>
    </source>
</evidence>
<dbReference type="Pfam" id="PF00096">
    <property type="entry name" value="zf-C2H2"/>
    <property type="match status" value="3"/>
</dbReference>
<dbReference type="GO" id="GO:0003677">
    <property type="term" value="F:DNA binding"/>
    <property type="evidence" value="ECO:0007669"/>
    <property type="project" value="UniProtKB-KW"/>
</dbReference>
<dbReference type="FunFam" id="3.30.160.60:FF:000870">
    <property type="entry name" value="zinc finger protein 197 isoform X1"/>
    <property type="match status" value="1"/>
</dbReference>
<proteinExistence type="predicted"/>
<evidence type="ECO:0000256" key="6">
    <source>
        <dbReference type="ARBA" id="ARBA00023015"/>
    </source>
</evidence>
<evidence type="ECO:0000256" key="4">
    <source>
        <dbReference type="ARBA" id="ARBA00022771"/>
    </source>
</evidence>
<keyword evidence="3" id="KW-0677">Repeat</keyword>
<dbReference type="GO" id="GO:0010468">
    <property type="term" value="P:regulation of gene expression"/>
    <property type="evidence" value="ECO:0007669"/>
    <property type="project" value="TreeGrafter"/>
</dbReference>
<evidence type="ECO:0000256" key="7">
    <source>
        <dbReference type="ARBA" id="ARBA00023125"/>
    </source>
</evidence>
<dbReference type="FunFam" id="3.30.160.60:FF:000671">
    <property type="entry name" value="Zinc finger protein 26"/>
    <property type="match status" value="1"/>
</dbReference>
<dbReference type="FunFam" id="3.30.160.60:FF:000446">
    <property type="entry name" value="Zinc finger protein"/>
    <property type="match status" value="2"/>
</dbReference>
<keyword evidence="9" id="KW-0539">Nucleus</keyword>
<dbReference type="FunFam" id="3.30.160.60:FF:000110">
    <property type="entry name" value="Zinc finger protein-like"/>
    <property type="match status" value="1"/>
</dbReference>
<dbReference type="VEuPathDB" id="VectorBase:AALB007033"/>
<keyword evidence="8" id="KW-0804">Transcription</keyword>
<dbReference type="VEuPathDB" id="VectorBase:AALB20_032098"/>
<evidence type="ECO:0000256" key="8">
    <source>
        <dbReference type="ARBA" id="ARBA00023163"/>
    </source>
</evidence>
<keyword evidence="11" id="KW-1185">Reference proteome</keyword>
<keyword evidence="7" id="KW-0238">DNA-binding</keyword>
<dbReference type="PROSITE" id="PS51915">
    <property type="entry name" value="ZAD"/>
    <property type="match status" value="1"/>
</dbReference>
<dbReference type="Gene3D" id="3.30.160.60">
    <property type="entry name" value="Classic Zinc Finger"/>
    <property type="match status" value="6"/>
</dbReference>
<dbReference type="SUPFAM" id="SSF57667">
    <property type="entry name" value="beta-beta-alpha zinc fingers"/>
    <property type="match status" value="4"/>
</dbReference>
<dbReference type="InterPro" id="IPR036236">
    <property type="entry name" value="Znf_C2H2_sf"/>
</dbReference>
<dbReference type="InterPro" id="IPR050331">
    <property type="entry name" value="Zinc_finger"/>
</dbReference>
<name>A0A182FKI4_ANOAL</name>
<dbReference type="VEuPathDB" id="VectorBase:AALB20_028138"/>
<evidence type="ECO:0000256" key="9">
    <source>
        <dbReference type="ARBA" id="ARBA00023242"/>
    </source>
</evidence>
<dbReference type="EnsemblMetazoa" id="AALB007033-RA">
    <property type="protein sequence ID" value="AALB007033-PA"/>
    <property type="gene ID" value="AALB007033"/>
</dbReference>
<protein>
    <recommendedName>
        <fullName evidence="12">Protein krueppel</fullName>
    </recommendedName>
</protein>
<evidence type="ECO:0000313" key="11">
    <source>
        <dbReference type="Proteomes" id="UP000069272"/>
    </source>
</evidence>
<dbReference type="PROSITE" id="PS00028">
    <property type="entry name" value="ZINC_FINGER_C2H2_1"/>
    <property type="match status" value="6"/>
</dbReference>
<keyword evidence="6" id="KW-0805">Transcription regulation</keyword>
<dbReference type="PANTHER" id="PTHR16515">
    <property type="entry name" value="PR DOMAIN ZINC FINGER PROTEIN"/>
    <property type="match status" value="1"/>
</dbReference>